<evidence type="ECO:0008006" key="2">
    <source>
        <dbReference type="Google" id="ProtNLM"/>
    </source>
</evidence>
<dbReference type="InterPro" id="IPR046312">
    <property type="entry name" value="DUF6454"/>
</dbReference>
<gene>
    <name evidence="1" type="ORF">ENO59_06320</name>
</gene>
<organism evidence="1">
    <name type="scientific">Rhodothermus marinus</name>
    <name type="common">Rhodothermus obamensis</name>
    <dbReference type="NCBI Taxonomy" id="29549"/>
    <lineage>
        <taxon>Bacteria</taxon>
        <taxon>Pseudomonadati</taxon>
        <taxon>Rhodothermota</taxon>
        <taxon>Rhodothermia</taxon>
        <taxon>Rhodothermales</taxon>
        <taxon>Rhodothermaceae</taxon>
        <taxon>Rhodothermus</taxon>
    </lineage>
</organism>
<proteinExistence type="predicted"/>
<dbReference type="AlphaFoldDB" id="A0A7V2B0M5"/>
<dbReference type="EMBL" id="DSGB01000005">
    <property type="protein sequence ID" value="HER96117.1"/>
    <property type="molecule type" value="Genomic_DNA"/>
</dbReference>
<name>A0A7V2B0M5_RHOMR</name>
<sequence length="279" mass="31704">MYRHFLFPLLLLLTAPLPYPAPPLRLETSRIVTSSASPRLSSLLRLTTLDSAKLSRYQLQFNAYHVQGLVVSDTVLFVTAVDRMRRQGWLFQVHRASGRLMQAVELTEGLRIHPGGLSFDGRWLWIPNATYDPHGSTRILALSPQDLSVQHSFTVQHHVSLLAADSQGRLYGSDWNSQYFFVWDFAGRLLVRVPNPTKVAYQDCKLVDAYLLCGGYRDLWKGVLDLIDPENWRLVHRIPVGRTRWGWPLTREGLAVYGDTLYLLPYDGQGEVLAFPISG</sequence>
<dbReference type="SUPFAM" id="SSF50998">
    <property type="entry name" value="Quinoprotein alcohol dehydrogenase-like"/>
    <property type="match status" value="1"/>
</dbReference>
<protein>
    <recommendedName>
        <fullName evidence="2">Glutaminyl-peptide cyclotransferase</fullName>
    </recommendedName>
</protein>
<accession>A0A7V2B0M5</accession>
<dbReference type="InterPro" id="IPR015943">
    <property type="entry name" value="WD40/YVTN_repeat-like_dom_sf"/>
</dbReference>
<dbReference type="Gene3D" id="2.130.10.10">
    <property type="entry name" value="YVTN repeat-like/Quinoprotein amine dehydrogenase"/>
    <property type="match status" value="1"/>
</dbReference>
<dbReference type="InterPro" id="IPR011047">
    <property type="entry name" value="Quinoprotein_ADH-like_sf"/>
</dbReference>
<dbReference type="Pfam" id="PF20055">
    <property type="entry name" value="DUF6454"/>
    <property type="match status" value="1"/>
</dbReference>
<comment type="caution">
    <text evidence="1">The sequence shown here is derived from an EMBL/GenBank/DDBJ whole genome shotgun (WGS) entry which is preliminary data.</text>
</comment>
<reference evidence="1" key="1">
    <citation type="journal article" date="2020" name="mSystems">
        <title>Genome- and Community-Level Interaction Insights into Carbon Utilization and Element Cycling Functions of Hydrothermarchaeota in Hydrothermal Sediment.</title>
        <authorList>
            <person name="Zhou Z."/>
            <person name="Liu Y."/>
            <person name="Xu W."/>
            <person name="Pan J."/>
            <person name="Luo Z.H."/>
            <person name="Li M."/>
        </authorList>
    </citation>
    <scope>NUCLEOTIDE SEQUENCE [LARGE SCALE GENOMIC DNA]</scope>
    <source>
        <strain evidence="1">SpSt-143</strain>
    </source>
</reference>
<evidence type="ECO:0000313" key="1">
    <source>
        <dbReference type="EMBL" id="HER96117.1"/>
    </source>
</evidence>